<comment type="similarity">
    <text evidence="1">Belongs to the GSP E family.</text>
</comment>
<dbReference type="PANTHER" id="PTHR30486:SF6">
    <property type="entry name" value="TYPE IV PILUS RETRACTATION ATPASE PILT"/>
    <property type="match status" value="1"/>
</dbReference>
<dbReference type="InterPro" id="IPR027417">
    <property type="entry name" value="P-loop_NTPase"/>
</dbReference>
<dbReference type="RefSeq" id="WP_083029250.1">
    <property type="nucleotide sequence ID" value="NZ_AP022618.1"/>
</dbReference>
<keyword evidence="4" id="KW-1185">Reference proteome</keyword>
<proteinExistence type="inferred from homology"/>
<dbReference type="Pfam" id="PF00437">
    <property type="entry name" value="T2SSE"/>
    <property type="match status" value="1"/>
</dbReference>
<dbReference type="PANTHER" id="PTHR30486">
    <property type="entry name" value="TWITCHING MOTILITY PROTEIN PILT"/>
    <property type="match status" value="1"/>
</dbReference>
<dbReference type="Gene3D" id="3.40.50.300">
    <property type="entry name" value="P-loop containing nucleotide triphosphate hydrolases"/>
    <property type="match status" value="1"/>
</dbReference>
<accession>A0A1X0DLZ0</accession>
<evidence type="ECO:0000259" key="2">
    <source>
        <dbReference type="Pfam" id="PF00437"/>
    </source>
</evidence>
<dbReference type="NCBIfam" id="TIGR03819">
    <property type="entry name" value="heli_sec_ATPase"/>
    <property type="match status" value="1"/>
</dbReference>
<dbReference type="InterPro" id="IPR022399">
    <property type="entry name" value="TadA-like_ATPase"/>
</dbReference>
<evidence type="ECO:0000313" key="3">
    <source>
        <dbReference type="EMBL" id="ORA73347.1"/>
    </source>
</evidence>
<comment type="caution">
    <text evidence="3">The sequence shown here is derived from an EMBL/GenBank/DDBJ whole genome shotgun (WGS) entry which is preliminary data.</text>
</comment>
<dbReference type="CDD" id="cd01130">
    <property type="entry name" value="VirB11-like_ATPase"/>
    <property type="match status" value="1"/>
</dbReference>
<sequence>MTAPLIDRVRERLAAESTPLRPAVVAAAIRAEAGGVLGDTEVLAGLRMLATELTGAGLLEPLLAAPGTTDVLVTAPDSVWVDDGHGLRRADVRFADETAVRRLAQRLALAAGRRLDDAQPWVDGLLAGCGGRFDVRLHAVLPPVAAAGTTISLRVLRPSDQSLDALAAARSIAEPAVDLLREVVAARQAFLVCGGTGAGKTTLLAALLAEVPAAERIIVVEDAAELAPAHPHLVKLVARGANVEGAGLITVRQLVRQALRMRPDRIVVGEVRGPEVVDLLAALNTGHDGGAGTVHANSAAEVPARLEALAAPGGLDAAALHAQLAAAIRVLVHLDRDRAGHRRVGEIAVLAVDPDRRCRAVTAWSSEHGAGPGETMLRTLLNRGRP</sequence>
<evidence type="ECO:0000313" key="4">
    <source>
        <dbReference type="Proteomes" id="UP000192801"/>
    </source>
</evidence>
<dbReference type="SUPFAM" id="SSF52540">
    <property type="entry name" value="P-loop containing nucleoside triphosphate hydrolases"/>
    <property type="match status" value="1"/>
</dbReference>
<dbReference type="InterPro" id="IPR001482">
    <property type="entry name" value="T2SS/T4SS_dom"/>
</dbReference>
<feature type="domain" description="Bacterial type II secretion system protein E" evidence="2">
    <location>
        <begin position="54"/>
        <end position="336"/>
    </location>
</feature>
<dbReference type="EMBL" id="MVHS01000004">
    <property type="protein sequence ID" value="ORA73347.1"/>
    <property type="molecule type" value="Genomic_DNA"/>
</dbReference>
<dbReference type="OrthoDB" id="9810761at2"/>
<dbReference type="Gene3D" id="3.30.450.380">
    <property type="match status" value="1"/>
</dbReference>
<dbReference type="InterPro" id="IPR050921">
    <property type="entry name" value="T4SS_GSP_E_ATPase"/>
</dbReference>
<dbReference type="AlphaFoldDB" id="A0A1X0DLZ0"/>
<name>A0A1X0DLZ0_9MYCO</name>
<gene>
    <name evidence="3" type="ORF">BST26_02795</name>
</gene>
<organism evidence="3 4">
    <name type="scientific">Mycolicibacterium insubricum</name>
    <dbReference type="NCBI Taxonomy" id="444597"/>
    <lineage>
        <taxon>Bacteria</taxon>
        <taxon>Bacillati</taxon>
        <taxon>Actinomycetota</taxon>
        <taxon>Actinomycetes</taxon>
        <taxon>Mycobacteriales</taxon>
        <taxon>Mycobacteriaceae</taxon>
        <taxon>Mycolicibacterium</taxon>
    </lineage>
</organism>
<dbReference type="STRING" id="444597.BST26_02795"/>
<protein>
    <recommendedName>
        <fullName evidence="2">Bacterial type II secretion system protein E domain-containing protein</fullName>
    </recommendedName>
</protein>
<evidence type="ECO:0000256" key="1">
    <source>
        <dbReference type="ARBA" id="ARBA00006611"/>
    </source>
</evidence>
<dbReference type="GO" id="GO:0016887">
    <property type="term" value="F:ATP hydrolysis activity"/>
    <property type="evidence" value="ECO:0007669"/>
    <property type="project" value="InterPro"/>
</dbReference>
<dbReference type="Proteomes" id="UP000192801">
    <property type="component" value="Unassembled WGS sequence"/>
</dbReference>
<reference evidence="3 4" key="1">
    <citation type="submission" date="2016-12" db="EMBL/GenBank/DDBJ databases">
        <title>The new phylogeny of genus Mycobacterium.</title>
        <authorList>
            <person name="Tortoli E."/>
            <person name="Trovato A."/>
            <person name="Cirillo D.M."/>
        </authorList>
    </citation>
    <scope>NUCLEOTIDE SEQUENCE [LARGE SCALE GENOMIC DNA]</scope>
    <source>
        <strain evidence="3 4">DSM 45130</strain>
    </source>
</reference>